<proteinExistence type="inferred from homology"/>
<dbReference type="PANTHER" id="PTHR33969:SF2">
    <property type="entry name" value="SEGREGATION AND CONDENSATION PROTEIN A"/>
    <property type="match status" value="1"/>
</dbReference>
<reference evidence="3" key="1">
    <citation type="submission" date="2020-07" db="EMBL/GenBank/DDBJ databases">
        <title>Huge and variable diversity of episymbiotic CPR bacteria and DPANN archaea in groundwater ecosystems.</title>
        <authorList>
            <person name="He C.Y."/>
            <person name="Keren R."/>
            <person name="Whittaker M."/>
            <person name="Farag I.F."/>
            <person name="Doudna J."/>
            <person name="Cate J.H.D."/>
            <person name="Banfield J.F."/>
        </authorList>
    </citation>
    <scope>NUCLEOTIDE SEQUENCE</scope>
    <source>
        <strain evidence="3">NC_groundwater_717_Ag_S-0.2um_59_8</strain>
    </source>
</reference>
<dbReference type="GO" id="GO:0006260">
    <property type="term" value="P:DNA replication"/>
    <property type="evidence" value="ECO:0007669"/>
    <property type="project" value="UniProtKB-UniRule"/>
</dbReference>
<dbReference type="EMBL" id="JACPSX010000108">
    <property type="protein sequence ID" value="MBI3014641.1"/>
    <property type="molecule type" value="Genomic_DNA"/>
</dbReference>
<comment type="similarity">
    <text evidence="2">Belongs to the ScpA family.</text>
</comment>
<comment type="subunit">
    <text evidence="2">Component of a cohesin-like complex composed of ScpA, ScpB and the Smc homodimer, in which ScpA and ScpB bind to the head domain of Smc. The presence of the three proteins is required for the association of the complex with DNA.</text>
</comment>
<dbReference type="InterPro" id="IPR003768">
    <property type="entry name" value="ScpA"/>
</dbReference>
<evidence type="ECO:0000256" key="2">
    <source>
        <dbReference type="HAMAP-Rule" id="MF_01805"/>
    </source>
</evidence>
<dbReference type="PANTHER" id="PTHR33969">
    <property type="entry name" value="SEGREGATION AND CONDENSATION PROTEIN A"/>
    <property type="match status" value="1"/>
</dbReference>
<accession>A0A932GP80</accession>
<keyword evidence="2" id="KW-0963">Cytoplasm</keyword>
<dbReference type="GO" id="GO:0007059">
    <property type="term" value="P:chromosome segregation"/>
    <property type="evidence" value="ECO:0007669"/>
    <property type="project" value="UniProtKB-UniRule"/>
</dbReference>
<evidence type="ECO:0000256" key="1">
    <source>
        <dbReference type="ARBA" id="ARBA00044777"/>
    </source>
</evidence>
<protein>
    <recommendedName>
        <fullName evidence="1 2">Segregation and condensation protein A</fullName>
    </recommendedName>
</protein>
<evidence type="ECO:0000313" key="4">
    <source>
        <dbReference type="Proteomes" id="UP000741360"/>
    </source>
</evidence>
<comment type="caution">
    <text evidence="3">The sequence shown here is derived from an EMBL/GenBank/DDBJ whole genome shotgun (WGS) entry which is preliminary data.</text>
</comment>
<comment type="function">
    <text evidence="2">Participates in chromosomal partition during cell division. May act via the formation of a condensin-like complex containing Smc and ScpB that pull DNA away from mid-cell into both cell halves.</text>
</comment>
<dbReference type="Pfam" id="PF02616">
    <property type="entry name" value="SMC_ScpA"/>
    <property type="match status" value="1"/>
</dbReference>
<dbReference type="Proteomes" id="UP000741360">
    <property type="component" value="Unassembled WGS sequence"/>
</dbReference>
<evidence type="ECO:0000313" key="3">
    <source>
        <dbReference type="EMBL" id="MBI3014641.1"/>
    </source>
</evidence>
<dbReference type="InterPro" id="IPR023093">
    <property type="entry name" value="ScpA-like_C"/>
</dbReference>
<name>A0A932GP80_UNCTE</name>
<dbReference type="AlphaFoldDB" id="A0A932GP80"/>
<sequence length="246" mass="28359">MDYQVKLEVFEGPLDLLLHLIKKNEVDIYDIPIAVITQQYLSYLDLMQTLNLDVAGEYLVMAATLIHIKSRQLLPPEETAEPEGEEMEDPREELVRRLLEYKKFKEAAEELRRREVLWQDVFARQAPWEGDGEPLSYGQEATVFDLLSALQDILDRVREIPGVPLSLEEITITEKINMILSCLAETETLAFEDLFATSTTRMEIIVTFLALLELVKQRLLRLWQPAPSGPIRIYRGVETGTAHERF</sequence>
<dbReference type="Gene3D" id="1.10.10.580">
    <property type="entry name" value="Structural maintenance of chromosome 1. Chain E"/>
    <property type="match status" value="1"/>
</dbReference>
<dbReference type="GO" id="GO:0051301">
    <property type="term" value="P:cell division"/>
    <property type="evidence" value="ECO:0007669"/>
    <property type="project" value="UniProtKB-KW"/>
</dbReference>
<keyword evidence="2" id="KW-0159">Chromosome partition</keyword>
<gene>
    <name evidence="2" type="primary">scpA</name>
    <name evidence="3" type="ORF">HYY65_06195</name>
</gene>
<keyword evidence="2" id="KW-0132">Cell division</keyword>
<dbReference type="GO" id="GO:0005737">
    <property type="term" value="C:cytoplasm"/>
    <property type="evidence" value="ECO:0007669"/>
    <property type="project" value="UniProtKB-SubCell"/>
</dbReference>
<dbReference type="HAMAP" id="MF_01805">
    <property type="entry name" value="ScpA"/>
    <property type="match status" value="1"/>
</dbReference>
<comment type="subcellular location">
    <subcellularLocation>
        <location evidence="2">Cytoplasm</location>
    </subcellularLocation>
    <text evidence="2">Associated with two foci at the outer edges of the nucleoid region in young cells, and at four foci within both cell halves in older cells.</text>
</comment>
<keyword evidence="2" id="KW-0131">Cell cycle</keyword>
<organism evidence="3 4">
    <name type="scientific">Tectimicrobiota bacterium</name>
    <dbReference type="NCBI Taxonomy" id="2528274"/>
    <lineage>
        <taxon>Bacteria</taxon>
        <taxon>Pseudomonadati</taxon>
        <taxon>Nitrospinota/Tectimicrobiota group</taxon>
        <taxon>Candidatus Tectimicrobiota</taxon>
    </lineage>
</organism>
<dbReference type="Gene3D" id="6.10.250.2410">
    <property type="match status" value="1"/>
</dbReference>